<dbReference type="PANTHER" id="PTHR11785:SF382">
    <property type="entry name" value="LOW-AFFINITY METHIONINE PERMEASE"/>
    <property type="match status" value="1"/>
</dbReference>
<organism evidence="7 8">
    <name type="scientific">Laccaria amethystina LaAM-08-1</name>
    <dbReference type="NCBI Taxonomy" id="1095629"/>
    <lineage>
        <taxon>Eukaryota</taxon>
        <taxon>Fungi</taxon>
        <taxon>Dikarya</taxon>
        <taxon>Basidiomycota</taxon>
        <taxon>Agaricomycotina</taxon>
        <taxon>Agaricomycetes</taxon>
        <taxon>Agaricomycetidae</taxon>
        <taxon>Agaricales</taxon>
        <taxon>Agaricineae</taxon>
        <taxon>Hydnangiaceae</taxon>
        <taxon>Laccaria</taxon>
    </lineage>
</organism>
<name>A0A0C9X7I6_9AGAR</name>
<evidence type="ECO:0000256" key="3">
    <source>
        <dbReference type="ARBA" id="ARBA00022989"/>
    </source>
</evidence>
<comment type="subcellular location">
    <subcellularLocation>
        <location evidence="1">Membrane</location>
        <topology evidence="1">Multi-pass membrane protein</topology>
    </subcellularLocation>
</comment>
<evidence type="ECO:0000256" key="1">
    <source>
        <dbReference type="ARBA" id="ARBA00004141"/>
    </source>
</evidence>
<reference evidence="7 8" key="1">
    <citation type="submission" date="2014-04" db="EMBL/GenBank/DDBJ databases">
        <authorList>
            <consortium name="DOE Joint Genome Institute"/>
            <person name="Kuo A."/>
            <person name="Kohler A."/>
            <person name="Nagy L.G."/>
            <person name="Floudas D."/>
            <person name="Copeland A."/>
            <person name="Barry K.W."/>
            <person name="Cichocki N."/>
            <person name="Veneault-Fourrey C."/>
            <person name="LaButti K."/>
            <person name="Lindquist E.A."/>
            <person name="Lipzen A."/>
            <person name="Lundell T."/>
            <person name="Morin E."/>
            <person name="Murat C."/>
            <person name="Sun H."/>
            <person name="Tunlid A."/>
            <person name="Henrissat B."/>
            <person name="Grigoriev I.V."/>
            <person name="Hibbett D.S."/>
            <person name="Martin F."/>
            <person name="Nordberg H.P."/>
            <person name="Cantor M.N."/>
            <person name="Hua S.X."/>
        </authorList>
    </citation>
    <scope>NUCLEOTIDE SEQUENCE [LARGE SCALE GENOMIC DNA]</scope>
    <source>
        <strain evidence="7 8">LaAM-08-1</strain>
    </source>
</reference>
<evidence type="ECO:0000256" key="2">
    <source>
        <dbReference type="ARBA" id="ARBA00022692"/>
    </source>
</evidence>
<dbReference type="GO" id="GO:0016020">
    <property type="term" value="C:membrane"/>
    <property type="evidence" value="ECO:0007669"/>
    <property type="project" value="UniProtKB-SubCell"/>
</dbReference>
<feature type="transmembrane region" description="Helical" evidence="6">
    <location>
        <begin position="395"/>
        <end position="411"/>
    </location>
</feature>
<gene>
    <name evidence="7" type="ORF">K443DRAFT_135026</name>
</gene>
<accession>A0A0C9X7I6</accession>
<evidence type="ECO:0000256" key="5">
    <source>
        <dbReference type="SAM" id="MobiDB-lite"/>
    </source>
</evidence>
<evidence type="ECO:0000256" key="4">
    <source>
        <dbReference type="ARBA" id="ARBA00023136"/>
    </source>
</evidence>
<sequence>MPLLCTLGRKSTQVSNTTNAAEVDASKDKQHHPTFTNVTGEDRPSVYSREVTTTKDPSLNPGTLSFVEDAAGGMGRHLGVFSCTMFIVGRVIGTGIFSTPSSILSSVGSVGASLMLWALGFLLSFCGLFVWLEYPTSILITAGHVADRWVVRGIALGVSFFVTILHGLTPAIGVFLMNALSVFKIVILLFIVISGWVVLSGKTHIKDPYTNFHDAFSGSSRSGNDYATATFKVLNAYSGWSNINYVMNNVKNPVRTLKIAGPLGLGICAVLYMLANVAYFTAATKDEISKSGVTVAALFFKSVFGTKAEKALSFFVSLSALGNVITVTFTICRINQELAKEGVPLPFGNKFWASNWPTGKSPLPGLIIHLIPSIIIIIAPPPAIVYPFILDVEGYPQQIINFFIVVGLIWLRWKKPDAVRPFKGKSCRWSQALSWLPLSYCGFQFGHHLHYSSWPQPFSVSVYLSNGDSSSFMNFILVLVAPFRRPANRVGDTPPLPYYLYCLVGIGIMFLGVVYWAVWRIVLPSILGYKLVPEKDTLDDGTVVTVFSRKKI</sequence>
<feature type="transmembrane region" description="Helical" evidence="6">
    <location>
        <begin position="498"/>
        <end position="518"/>
    </location>
</feature>
<dbReference type="HOGENOM" id="CLU_013661_4_1_1"/>
<dbReference type="EMBL" id="KN838838">
    <property type="protein sequence ID" value="KIJ93551.1"/>
    <property type="molecule type" value="Genomic_DNA"/>
</dbReference>
<feature type="region of interest" description="Disordered" evidence="5">
    <location>
        <begin position="15"/>
        <end position="39"/>
    </location>
</feature>
<keyword evidence="4 6" id="KW-0472">Membrane</keyword>
<evidence type="ECO:0000313" key="8">
    <source>
        <dbReference type="Proteomes" id="UP000054477"/>
    </source>
</evidence>
<feature type="transmembrane region" description="Helical" evidence="6">
    <location>
        <begin position="182"/>
        <end position="199"/>
    </location>
</feature>
<feature type="transmembrane region" description="Helical" evidence="6">
    <location>
        <begin position="366"/>
        <end position="389"/>
    </location>
</feature>
<keyword evidence="8" id="KW-1185">Reference proteome</keyword>
<dbReference type="PANTHER" id="PTHR11785">
    <property type="entry name" value="AMINO ACID TRANSPORTER"/>
    <property type="match status" value="1"/>
</dbReference>
<feature type="transmembrane region" description="Helical" evidence="6">
    <location>
        <begin position="78"/>
        <end position="98"/>
    </location>
</feature>
<feature type="transmembrane region" description="Helical" evidence="6">
    <location>
        <begin position="153"/>
        <end position="176"/>
    </location>
</feature>
<dbReference type="Gene3D" id="1.20.1740.10">
    <property type="entry name" value="Amino acid/polyamine transporter I"/>
    <property type="match status" value="1"/>
</dbReference>
<protein>
    <submittedName>
        <fullName evidence="7">Unplaced genomic scaffold K443scaffold_303, whole genome shotgun sequence</fullName>
    </submittedName>
</protein>
<evidence type="ECO:0000313" key="7">
    <source>
        <dbReference type="EMBL" id="KIJ93551.1"/>
    </source>
</evidence>
<feature type="transmembrane region" description="Helical" evidence="6">
    <location>
        <begin position="311"/>
        <end position="332"/>
    </location>
</feature>
<dbReference type="STRING" id="1095629.A0A0C9X7I6"/>
<dbReference type="Pfam" id="PF13520">
    <property type="entry name" value="AA_permease_2"/>
    <property type="match status" value="1"/>
</dbReference>
<keyword evidence="3 6" id="KW-1133">Transmembrane helix</keyword>
<feature type="transmembrane region" description="Helical" evidence="6">
    <location>
        <begin position="259"/>
        <end position="282"/>
    </location>
</feature>
<keyword evidence="2 6" id="KW-0812">Transmembrane</keyword>
<dbReference type="GO" id="GO:0015179">
    <property type="term" value="F:L-amino acid transmembrane transporter activity"/>
    <property type="evidence" value="ECO:0007669"/>
    <property type="project" value="TreeGrafter"/>
</dbReference>
<dbReference type="InterPro" id="IPR002293">
    <property type="entry name" value="AA/rel_permease1"/>
</dbReference>
<proteinExistence type="predicted"/>
<feature type="transmembrane region" description="Helical" evidence="6">
    <location>
        <begin position="110"/>
        <end position="132"/>
    </location>
</feature>
<dbReference type="OrthoDB" id="5982228at2759"/>
<dbReference type="AlphaFoldDB" id="A0A0C9X7I6"/>
<dbReference type="InterPro" id="IPR050598">
    <property type="entry name" value="AminoAcid_Transporter"/>
</dbReference>
<dbReference type="Proteomes" id="UP000054477">
    <property type="component" value="Unassembled WGS sequence"/>
</dbReference>
<evidence type="ECO:0000256" key="6">
    <source>
        <dbReference type="SAM" id="Phobius"/>
    </source>
</evidence>
<reference evidence="8" key="2">
    <citation type="submission" date="2015-01" db="EMBL/GenBank/DDBJ databases">
        <title>Evolutionary Origins and Diversification of the Mycorrhizal Mutualists.</title>
        <authorList>
            <consortium name="DOE Joint Genome Institute"/>
            <consortium name="Mycorrhizal Genomics Consortium"/>
            <person name="Kohler A."/>
            <person name="Kuo A."/>
            <person name="Nagy L.G."/>
            <person name="Floudas D."/>
            <person name="Copeland A."/>
            <person name="Barry K.W."/>
            <person name="Cichocki N."/>
            <person name="Veneault-Fourrey C."/>
            <person name="LaButti K."/>
            <person name="Lindquist E.A."/>
            <person name="Lipzen A."/>
            <person name="Lundell T."/>
            <person name="Morin E."/>
            <person name="Murat C."/>
            <person name="Riley R."/>
            <person name="Ohm R."/>
            <person name="Sun H."/>
            <person name="Tunlid A."/>
            <person name="Henrissat B."/>
            <person name="Grigoriev I.V."/>
            <person name="Hibbett D.S."/>
            <person name="Martin F."/>
        </authorList>
    </citation>
    <scope>NUCLEOTIDE SEQUENCE [LARGE SCALE GENOMIC DNA]</scope>
    <source>
        <strain evidence="8">LaAM-08-1</strain>
    </source>
</reference>